<name>A0A2V2YPN7_9BACL</name>
<dbReference type="OrthoDB" id="2819999at2"/>
<proteinExistence type="predicted"/>
<reference evidence="2 3" key="1">
    <citation type="submission" date="2018-05" db="EMBL/GenBank/DDBJ databases">
        <title>Genomic Encyclopedia of Type Strains, Phase III (KMG-III): the genomes of soil and plant-associated and newly described type strains.</title>
        <authorList>
            <person name="Whitman W."/>
        </authorList>
    </citation>
    <scope>NUCLEOTIDE SEQUENCE [LARGE SCALE GENOMIC DNA]</scope>
    <source>
        <strain evidence="2 3">CECT 5696</strain>
    </source>
</reference>
<dbReference type="EMBL" id="QGTQ01000028">
    <property type="protein sequence ID" value="PWV95337.1"/>
    <property type="molecule type" value="Genomic_DNA"/>
</dbReference>
<feature type="domain" description="Ferric siderophore reductase C-terminal" evidence="1">
    <location>
        <begin position="230"/>
        <end position="248"/>
    </location>
</feature>
<dbReference type="InterPro" id="IPR024726">
    <property type="entry name" value="FhuF_C"/>
</dbReference>
<dbReference type="GO" id="GO:0051537">
    <property type="term" value="F:2 iron, 2 sulfur cluster binding"/>
    <property type="evidence" value="ECO:0007669"/>
    <property type="project" value="InterPro"/>
</dbReference>
<organism evidence="2 3">
    <name type="scientific">Paenibacillus cellulosilyticus</name>
    <dbReference type="NCBI Taxonomy" id="375489"/>
    <lineage>
        <taxon>Bacteria</taxon>
        <taxon>Bacillati</taxon>
        <taxon>Bacillota</taxon>
        <taxon>Bacilli</taxon>
        <taxon>Bacillales</taxon>
        <taxon>Paenibacillaceae</taxon>
        <taxon>Paenibacillus</taxon>
    </lineage>
</organism>
<sequence length="270" mass="31671">MFSPEQRQLMESHFGLTFEPHPSPVATFKLSELYEAAHMQHFLDEYIPVIKGLEPSVGAMYLTSNLIVFSSALHYMVACCDHAIDFAPEHFTAELVYIQGTYSYYTVRFCVNDIVAIPIDMDNREQQRNELFARLYEHTIRPLIELLHTLTGTPKLQMWGSFPRITYTYESLIAQEKDSIRKQRLEADFHYTTEEMPPDAFGTKRNPYNHTYRYVDNPLNPDVPYRMKPTCCMYYRTEGGEFCYTCPRLKPKDREERKQQMIKELAAKKA</sequence>
<gene>
    <name evidence="2" type="ORF">DFQ01_12851</name>
</gene>
<evidence type="ECO:0000259" key="1">
    <source>
        <dbReference type="Pfam" id="PF11575"/>
    </source>
</evidence>
<evidence type="ECO:0000313" key="3">
    <source>
        <dbReference type="Proteomes" id="UP000246635"/>
    </source>
</evidence>
<dbReference type="RefSeq" id="WP_110046573.1">
    <property type="nucleotide sequence ID" value="NZ_CP054612.1"/>
</dbReference>
<evidence type="ECO:0000313" key="2">
    <source>
        <dbReference type="EMBL" id="PWV95337.1"/>
    </source>
</evidence>
<comment type="caution">
    <text evidence="2">The sequence shown here is derived from an EMBL/GenBank/DDBJ whole genome shotgun (WGS) entry which is preliminary data.</text>
</comment>
<dbReference type="Proteomes" id="UP000246635">
    <property type="component" value="Unassembled WGS sequence"/>
</dbReference>
<dbReference type="AlphaFoldDB" id="A0A2V2YPN7"/>
<dbReference type="Pfam" id="PF11575">
    <property type="entry name" value="FhuF_C"/>
    <property type="match status" value="1"/>
</dbReference>
<keyword evidence="3" id="KW-1185">Reference proteome</keyword>
<accession>A0A2V2YPN7</accession>
<protein>
    <submittedName>
        <fullName evidence="2">FhuF-like iron-sulfur protein</fullName>
    </submittedName>
</protein>